<name>A0A3P4AXL2_THETH</name>
<dbReference type="EMBL" id="LR027520">
    <property type="protein sequence ID" value="VCU54733.1"/>
    <property type="molecule type" value="Genomic_DNA"/>
</dbReference>
<dbReference type="SUPFAM" id="SSF109755">
    <property type="entry name" value="PhoU-like"/>
    <property type="match status" value="1"/>
</dbReference>
<gene>
    <name evidence="8" type="ORF">TTHNP4_00141</name>
</gene>
<keyword evidence="2" id="KW-1003">Cell membrane</keyword>
<evidence type="ECO:0000259" key="7">
    <source>
        <dbReference type="Pfam" id="PF01895"/>
    </source>
</evidence>
<accession>A0A3P4AXL2</accession>
<keyword evidence="5 6" id="KW-0472">Membrane</keyword>
<geneLocation type="plasmid" evidence="8 9">
    <name>4</name>
</geneLocation>
<evidence type="ECO:0000256" key="6">
    <source>
        <dbReference type="SAM" id="Phobius"/>
    </source>
</evidence>
<feature type="transmembrane region" description="Helical" evidence="6">
    <location>
        <begin position="241"/>
        <end position="262"/>
    </location>
</feature>
<proteinExistence type="predicted"/>
<dbReference type="InterPro" id="IPR026022">
    <property type="entry name" value="PhoU_dom"/>
</dbReference>
<dbReference type="Proteomes" id="UP000279841">
    <property type="component" value="Plasmid 4"/>
</dbReference>
<protein>
    <recommendedName>
        <fullName evidence="7">PhoU domain-containing protein</fullName>
    </recommendedName>
</protein>
<dbReference type="Pfam" id="PF02690">
    <property type="entry name" value="Na_Pi_cotrans"/>
    <property type="match status" value="1"/>
</dbReference>
<dbReference type="GO" id="GO:0005886">
    <property type="term" value="C:plasma membrane"/>
    <property type="evidence" value="ECO:0007669"/>
    <property type="project" value="UniProtKB-SubCell"/>
</dbReference>
<dbReference type="GO" id="GO:0005436">
    <property type="term" value="F:sodium:phosphate symporter activity"/>
    <property type="evidence" value="ECO:0007669"/>
    <property type="project" value="InterPro"/>
</dbReference>
<feature type="transmembrane region" description="Helical" evidence="6">
    <location>
        <begin position="124"/>
        <end position="149"/>
    </location>
</feature>
<keyword evidence="4 6" id="KW-1133">Transmembrane helix</keyword>
<dbReference type="InterPro" id="IPR038078">
    <property type="entry name" value="PhoU-like_sf"/>
</dbReference>
<dbReference type="Pfam" id="PF01895">
    <property type="entry name" value="PhoU"/>
    <property type="match status" value="1"/>
</dbReference>
<evidence type="ECO:0000256" key="2">
    <source>
        <dbReference type="ARBA" id="ARBA00022475"/>
    </source>
</evidence>
<organism evidence="8 9">
    <name type="scientific">Thermus thermophilus</name>
    <dbReference type="NCBI Taxonomy" id="274"/>
    <lineage>
        <taxon>Bacteria</taxon>
        <taxon>Thermotogati</taxon>
        <taxon>Deinococcota</taxon>
        <taxon>Deinococci</taxon>
        <taxon>Thermales</taxon>
        <taxon>Thermaceae</taxon>
        <taxon>Thermus</taxon>
    </lineage>
</organism>
<dbReference type="InterPro" id="IPR003841">
    <property type="entry name" value="Na/Pi_transpt"/>
</dbReference>
<sequence>MALLGVLALLYLGTLLVTEGAGGLVGPSGRRLLSRLRGFPLGLAALLLGAASGSGTGLSLLGRGLLQVGVLPLYEAALLALGGTLGATVLVAVAGLGNRTLAFAALSLALALEVLKRGQGANRLLFGLGLLFLGLDLARGEALGAGAWLGSLPPLALFLAGLLLAFAVGSANLVALLALGLAGEGVGPEGALALVLGGGVGCTGPILLRPTPESLRLGLVLLFHRLALALPLLFAPNPGIFPAHAGFHALAFLAFPLAFPLWERLADRLAPSPKPLAPKYLRPEALNDPLLAQGLALRELARIGDAARHMLEGVLKALVQETGHEAELAPLEEKVDRLSREVLIYVAKLPQDTPALPLLKAASELEHLADLAKRALRKAERLWTQGVTFSPEGKAELARIVGRTLARLERALTALATGNRALAERVLAEYPEVLAEVEASREAHLQRLRDRVETRASTLTHLDLLLLLEELNLGVNRLARLAEEIHKEG</sequence>
<evidence type="ECO:0000256" key="5">
    <source>
        <dbReference type="ARBA" id="ARBA00023136"/>
    </source>
</evidence>
<dbReference type="AlphaFoldDB" id="A0A3P4AXL2"/>
<dbReference type="GO" id="GO:0044341">
    <property type="term" value="P:sodium-dependent phosphate transport"/>
    <property type="evidence" value="ECO:0007669"/>
    <property type="project" value="InterPro"/>
</dbReference>
<comment type="subcellular location">
    <subcellularLocation>
        <location evidence="1">Cell membrane</location>
        <topology evidence="1">Multi-pass membrane protein</topology>
    </subcellularLocation>
</comment>
<keyword evidence="8" id="KW-0614">Plasmid</keyword>
<feature type="transmembrane region" description="Helical" evidence="6">
    <location>
        <begin position="39"/>
        <end position="61"/>
    </location>
</feature>
<evidence type="ECO:0000313" key="8">
    <source>
        <dbReference type="EMBL" id="VCU54733.1"/>
    </source>
</evidence>
<dbReference type="Gene3D" id="1.20.58.220">
    <property type="entry name" value="Phosphate transport system protein phou homolog 2, domain 2"/>
    <property type="match status" value="1"/>
</dbReference>
<feature type="transmembrane region" description="Helical" evidence="6">
    <location>
        <begin position="155"/>
        <end position="179"/>
    </location>
</feature>
<feature type="transmembrane region" description="Helical" evidence="6">
    <location>
        <begin position="191"/>
        <end position="208"/>
    </location>
</feature>
<evidence type="ECO:0000313" key="9">
    <source>
        <dbReference type="Proteomes" id="UP000279841"/>
    </source>
</evidence>
<keyword evidence="3 6" id="KW-0812">Transmembrane</keyword>
<feature type="domain" description="PhoU" evidence="7">
    <location>
        <begin position="301"/>
        <end position="375"/>
    </location>
</feature>
<feature type="transmembrane region" description="Helical" evidence="6">
    <location>
        <begin position="73"/>
        <end position="94"/>
    </location>
</feature>
<evidence type="ECO:0000256" key="1">
    <source>
        <dbReference type="ARBA" id="ARBA00004651"/>
    </source>
</evidence>
<reference evidence="8 9" key="1">
    <citation type="submission" date="2018-10" db="EMBL/GenBank/DDBJ databases">
        <authorList>
            <person name="Peiro R."/>
            <person name="Begona"/>
            <person name="Cbmso G."/>
            <person name="Lopez M."/>
            <person name="Gonzalez S."/>
            <person name="Sacristan E."/>
            <person name="Castillo E."/>
        </authorList>
    </citation>
    <scope>NUCLEOTIDE SEQUENCE [LARGE SCALE GENOMIC DNA]</scope>
    <source>
        <strain evidence="8">TTHNAR1</strain>
        <plasmid evidence="9">4</plasmid>
    </source>
</reference>
<evidence type="ECO:0000256" key="3">
    <source>
        <dbReference type="ARBA" id="ARBA00022692"/>
    </source>
</evidence>
<dbReference type="RefSeq" id="WP_124105643.1">
    <property type="nucleotide sequence ID" value="NZ_LR027520.1"/>
</dbReference>
<evidence type="ECO:0000256" key="4">
    <source>
        <dbReference type="ARBA" id="ARBA00022989"/>
    </source>
</evidence>